<protein>
    <submittedName>
        <fullName evidence="2">Uncharacterized protein</fullName>
    </submittedName>
</protein>
<proteinExistence type="predicted"/>
<comment type="caution">
    <text evidence="2">The sequence shown here is derived from an EMBL/GenBank/DDBJ whole genome shotgun (WGS) entry which is preliminary data.</text>
</comment>
<accession>A0ABW3KM39</accession>
<sequence length="305" mass="36085">MRIPILLILFFTSFLSAQGNSEKAKEFLTVLNSDQVIDDYYEKYKHKILEATDLVFKEHNLDISDSTLLKAYNKSIEKNFEFYRKEAKETTLRIYTNYEKERLERFIALAKTEPDFNKVLVETNYSIIVENIINEHADYVLHDIPFIIRGLKALSEPLKLRLVIDKDTISDLAQTDFNLELITRNPNYKRIQILNRDNFEITLPKDLDYADLDYIILTYNNEPYDFFKDHFENLPKELRAILSDEDKELHNPISQYCFEKLLFWEIVIDSDPKNNSDYEMIKRSGDFTKGIISFKTRVTSIGRLK</sequence>
<name>A0ABW3KM39_9FLAO</name>
<reference evidence="3" key="1">
    <citation type="journal article" date="2019" name="Int. J. Syst. Evol. Microbiol.">
        <title>The Global Catalogue of Microorganisms (GCM) 10K type strain sequencing project: providing services to taxonomists for standard genome sequencing and annotation.</title>
        <authorList>
            <consortium name="The Broad Institute Genomics Platform"/>
            <consortium name="The Broad Institute Genome Sequencing Center for Infectious Disease"/>
            <person name="Wu L."/>
            <person name="Ma J."/>
        </authorList>
    </citation>
    <scope>NUCLEOTIDE SEQUENCE [LARGE SCALE GENOMIC DNA]</scope>
    <source>
        <strain evidence="3">CCUG 56098</strain>
    </source>
</reference>
<organism evidence="2 3">
    <name type="scientific">Winogradskyella rapida</name>
    <dbReference type="NCBI Taxonomy" id="549701"/>
    <lineage>
        <taxon>Bacteria</taxon>
        <taxon>Pseudomonadati</taxon>
        <taxon>Bacteroidota</taxon>
        <taxon>Flavobacteriia</taxon>
        <taxon>Flavobacteriales</taxon>
        <taxon>Flavobacteriaceae</taxon>
        <taxon>Winogradskyella</taxon>
    </lineage>
</organism>
<evidence type="ECO:0000256" key="1">
    <source>
        <dbReference type="SAM" id="SignalP"/>
    </source>
</evidence>
<dbReference type="Proteomes" id="UP001597086">
    <property type="component" value="Unassembled WGS sequence"/>
</dbReference>
<keyword evidence="3" id="KW-1185">Reference proteome</keyword>
<evidence type="ECO:0000313" key="2">
    <source>
        <dbReference type="EMBL" id="MFD1014864.1"/>
    </source>
</evidence>
<keyword evidence="1" id="KW-0732">Signal</keyword>
<feature type="signal peptide" evidence="1">
    <location>
        <begin position="1"/>
        <end position="17"/>
    </location>
</feature>
<gene>
    <name evidence="2" type="ORF">ACFQ13_02920</name>
</gene>
<evidence type="ECO:0000313" key="3">
    <source>
        <dbReference type="Proteomes" id="UP001597086"/>
    </source>
</evidence>
<dbReference type="RefSeq" id="WP_386113814.1">
    <property type="nucleotide sequence ID" value="NZ_JBHTKM010000010.1"/>
</dbReference>
<dbReference type="EMBL" id="JBHTKM010000010">
    <property type="protein sequence ID" value="MFD1014864.1"/>
    <property type="molecule type" value="Genomic_DNA"/>
</dbReference>
<feature type="chain" id="PRO_5046793521" evidence="1">
    <location>
        <begin position="18"/>
        <end position="305"/>
    </location>
</feature>